<dbReference type="PATRIC" id="fig|81035.3.peg.1070"/>
<proteinExistence type="predicted"/>
<name>A0A0N0X749_PSESX</name>
<evidence type="ECO:0000313" key="1">
    <source>
        <dbReference type="EMBL" id="KPC24121.1"/>
    </source>
</evidence>
<dbReference type="Proteomes" id="UP000037891">
    <property type="component" value="Unassembled WGS sequence"/>
</dbReference>
<protein>
    <submittedName>
        <fullName evidence="1">Uncharacterized protein</fullName>
    </submittedName>
</protein>
<dbReference type="AlphaFoldDB" id="A0A0N0X749"/>
<dbReference type="EMBL" id="LGLN01000094">
    <property type="protein sequence ID" value="KPC24121.1"/>
    <property type="molecule type" value="Genomic_DNA"/>
</dbReference>
<reference evidence="1 2" key="1">
    <citation type="submission" date="2015-07" db="EMBL/GenBank/DDBJ databases">
        <authorList>
            <person name="Noorani M."/>
        </authorList>
    </citation>
    <scope>NUCLEOTIDE SEQUENCE [LARGE SCALE GENOMIC DNA]</scope>
    <source>
        <strain evidence="1 2">0788_9</strain>
    </source>
</reference>
<sequence length="267" mass="27316">MATLRGIAVTDRQVAGRRDQPVLVVQRLADAQQQVFIGAYGTALVVEGVDRQVHAAAFKALVGALGGAVVERVGAQAQCAGTAHQTALIVECLTQHQLDVAEALQLAATVVQLCAFDVDGFLTNDLATVGVAHVADVERQVALGAQKAGTVVDAGAADVHGILAADAFGGARLQVIQRLAAGVDDQLAGRLNQARSVAQFAAAQVERGARVECAVAVVGQIAVAVQVQCLATDHTAAVIQPLGRDVDVTLGLQPPACIGQRAVGHVD</sequence>
<accession>A0A0N0X749</accession>
<comment type="caution">
    <text evidence="1">The sequence shown here is derived from an EMBL/GenBank/DDBJ whole genome shotgun (WGS) entry which is preliminary data.</text>
</comment>
<gene>
    <name evidence="1" type="ORF">ABJ99_0999</name>
</gene>
<evidence type="ECO:0000313" key="2">
    <source>
        <dbReference type="Proteomes" id="UP000037891"/>
    </source>
</evidence>
<reference evidence="1 2" key="2">
    <citation type="submission" date="2015-10" db="EMBL/GenBank/DDBJ databases">
        <title>Comparative genomics and high-throughput reverse genetic screens identify a new phytobacterial MAMP and an Arabidopsis receptor required for immune elicitation.</title>
        <authorList>
            <person name="Mott G.A."/>
            <person name="Thakur S."/>
            <person name="Wang P.W."/>
            <person name="Desveaux D."/>
            <person name="Guttman D.S."/>
        </authorList>
    </citation>
    <scope>NUCLEOTIDE SEQUENCE [LARGE SCALE GENOMIC DNA]</scope>
    <source>
        <strain evidence="1 2">0788_9</strain>
    </source>
</reference>
<organism evidence="1 2">
    <name type="scientific">Pseudomonas syringae pv. cilantro</name>
    <dbReference type="NCBI Taxonomy" id="81035"/>
    <lineage>
        <taxon>Bacteria</taxon>
        <taxon>Pseudomonadati</taxon>
        <taxon>Pseudomonadota</taxon>
        <taxon>Gammaproteobacteria</taxon>
        <taxon>Pseudomonadales</taxon>
        <taxon>Pseudomonadaceae</taxon>
        <taxon>Pseudomonas</taxon>
        <taxon>Pseudomonas syringae</taxon>
    </lineage>
</organism>